<comment type="similarity">
    <text evidence="2">Belongs to the UPF0437 family.</text>
</comment>
<name>A0A1Z4N5B6_9CYAN</name>
<reference evidence="3 4" key="1">
    <citation type="submission" date="2017-06" db="EMBL/GenBank/DDBJ databases">
        <title>Genome sequencing of cyanobaciteial culture collection at National Institute for Environmental Studies (NIES).</title>
        <authorList>
            <person name="Hirose Y."/>
            <person name="Shimura Y."/>
            <person name="Fujisawa T."/>
            <person name="Nakamura Y."/>
            <person name="Kawachi M."/>
        </authorList>
    </citation>
    <scope>NUCLEOTIDE SEQUENCE [LARGE SCALE GENOMIC DNA]</scope>
    <source>
        <strain evidence="3 4">NIES-37</strain>
    </source>
</reference>
<evidence type="ECO:0000313" key="3">
    <source>
        <dbReference type="EMBL" id="BAZ00891.1"/>
    </source>
</evidence>
<evidence type="ECO:0000313" key="4">
    <source>
        <dbReference type="Proteomes" id="UP000218785"/>
    </source>
</evidence>
<proteinExistence type="inferred from homology"/>
<keyword evidence="1" id="KW-0535">Nitrogen fixation</keyword>
<protein>
    <submittedName>
        <fullName evidence="3">Uncharacterized protein</fullName>
    </submittedName>
</protein>
<sequence>MNASCFSQGETLREQVGKAAQRTGSSRLWTLDFEQMTTEELKGKIRRLNSKAGQMKMDLHDLAEGLPTDFEKLMDVAAETYAIYRELDELKQQLKKMEKGE</sequence>
<dbReference type="Pfam" id="PF05082">
    <property type="entry name" value="Rop-like"/>
    <property type="match status" value="1"/>
</dbReference>
<dbReference type="Gene3D" id="1.10.287.660">
    <property type="entry name" value="Helix hairpin bin"/>
    <property type="match status" value="1"/>
</dbReference>
<evidence type="ECO:0000256" key="2">
    <source>
        <dbReference type="ARBA" id="ARBA00044954"/>
    </source>
</evidence>
<gene>
    <name evidence="3" type="ORF">NIES37_48890</name>
</gene>
<dbReference type="EMBL" id="AP018248">
    <property type="protein sequence ID" value="BAZ00891.1"/>
    <property type="molecule type" value="Genomic_DNA"/>
</dbReference>
<dbReference type="KEGG" id="ttq:NIES37_48890"/>
<dbReference type="InterPro" id="IPR007774">
    <property type="entry name" value="Put_N_fixation"/>
</dbReference>
<organism evidence="3 4">
    <name type="scientific">Tolypothrix tenuis PCC 7101</name>
    <dbReference type="NCBI Taxonomy" id="231146"/>
    <lineage>
        <taxon>Bacteria</taxon>
        <taxon>Bacillati</taxon>
        <taxon>Cyanobacteriota</taxon>
        <taxon>Cyanophyceae</taxon>
        <taxon>Nostocales</taxon>
        <taxon>Tolypothrichaceae</taxon>
        <taxon>Tolypothrix</taxon>
    </lineage>
</organism>
<accession>A0A1Z4N5B6</accession>
<keyword evidence="4" id="KW-1185">Reference proteome</keyword>
<dbReference type="Proteomes" id="UP000218785">
    <property type="component" value="Chromosome"/>
</dbReference>
<evidence type="ECO:0000256" key="1">
    <source>
        <dbReference type="ARBA" id="ARBA00023231"/>
    </source>
</evidence>
<dbReference type="AlphaFoldDB" id="A0A1Z4N5B6"/>
<dbReference type="InterPro" id="IPR029012">
    <property type="entry name" value="Helix_hairpin_bin_sf"/>
</dbReference>